<feature type="compositionally biased region" description="Basic and acidic residues" evidence="1">
    <location>
        <begin position="375"/>
        <end position="386"/>
    </location>
</feature>
<feature type="compositionally biased region" description="Low complexity" evidence="1">
    <location>
        <begin position="115"/>
        <end position="131"/>
    </location>
</feature>
<proteinExistence type="predicted"/>
<accession>A0AAE0TZX0</accession>
<comment type="caution">
    <text evidence="2">The sequence shown here is derived from an EMBL/GenBank/DDBJ whole genome shotgun (WGS) entry which is preliminary data.</text>
</comment>
<organism evidence="2 3">
    <name type="scientific">Podospora didyma</name>
    <dbReference type="NCBI Taxonomy" id="330526"/>
    <lineage>
        <taxon>Eukaryota</taxon>
        <taxon>Fungi</taxon>
        <taxon>Dikarya</taxon>
        <taxon>Ascomycota</taxon>
        <taxon>Pezizomycotina</taxon>
        <taxon>Sordariomycetes</taxon>
        <taxon>Sordariomycetidae</taxon>
        <taxon>Sordariales</taxon>
        <taxon>Podosporaceae</taxon>
        <taxon>Podospora</taxon>
    </lineage>
</organism>
<feature type="compositionally biased region" description="Acidic residues" evidence="1">
    <location>
        <begin position="354"/>
        <end position="365"/>
    </location>
</feature>
<name>A0AAE0TZX0_9PEZI</name>
<feature type="region of interest" description="Disordered" evidence="1">
    <location>
        <begin position="471"/>
        <end position="567"/>
    </location>
</feature>
<feature type="region of interest" description="Disordered" evidence="1">
    <location>
        <begin position="74"/>
        <end position="398"/>
    </location>
</feature>
<evidence type="ECO:0000256" key="1">
    <source>
        <dbReference type="SAM" id="MobiDB-lite"/>
    </source>
</evidence>
<protein>
    <recommendedName>
        <fullName evidence="4">Transcriptional regulator</fullName>
    </recommendedName>
</protein>
<reference evidence="2" key="1">
    <citation type="journal article" date="2023" name="Mol. Phylogenet. Evol.">
        <title>Genome-scale phylogeny and comparative genomics of the fungal order Sordariales.</title>
        <authorList>
            <person name="Hensen N."/>
            <person name="Bonometti L."/>
            <person name="Westerberg I."/>
            <person name="Brannstrom I.O."/>
            <person name="Guillou S."/>
            <person name="Cros-Aarteil S."/>
            <person name="Calhoun S."/>
            <person name="Haridas S."/>
            <person name="Kuo A."/>
            <person name="Mondo S."/>
            <person name="Pangilinan J."/>
            <person name="Riley R."/>
            <person name="LaButti K."/>
            <person name="Andreopoulos B."/>
            <person name="Lipzen A."/>
            <person name="Chen C."/>
            <person name="Yan M."/>
            <person name="Daum C."/>
            <person name="Ng V."/>
            <person name="Clum A."/>
            <person name="Steindorff A."/>
            <person name="Ohm R.A."/>
            <person name="Martin F."/>
            <person name="Silar P."/>
            <person name="Natvig D.O."/>
            <person name="Lalanne C."/>
            <person name="Gautier V."/>
            <person name="Ament-Velasquez S.L."/>
            <person name="Kruys A."/>
            <person name="Hutchinson M.I."/>
            <person name="Powell A.J."/>
            <person name="Barry K."/>
            <person name="Miller A.N."/>
            <person name="Grigoriev I.V."/>
            <person name="Debuchy R."/>
            <person name="Gladieux P."/>
            <person name="Hiltunen Thoren M."/>
            <person name="Johannesson H."/>
        </authorList>
    </citation>
    <scope>NUCLEOTIDE SEQUENCE</scope>
    <source>
        <strain evidence="2">CBS 232.78</strain>
    </source>
</reference>
<feature type="compositionally biased region" description="Basic and acidic residues" evidence="1">
    <location>
        <begin position="509"/>
        <end position="526"/>
    </location>
</feature>
<evidence type="ECO:0008006" key="4">
    <source>
        <dbReference type="Google" id="ProtNLM"/>
    </source>
</evidence>
<keyword evidence="3" id="KW-1185">Reference proteome</keyword>
<evidence type="ECO:0000313" key="2">
    <source>
        <dbReference type="EMBL" id="KAK3385686.1"/>
    </source>
</evidence>
<sequence length="567" mass="61856">MAPKKLSDKALEAELESTVRRIYHGPDKDQLTVNYARQVVEKKLKLQDGFLKEGEWKGKSKDIIKATIDEIESAPDASQAVEFPAKPSATKNGANVKKKRAKKEAAKPASIANTESELSELSDASDASDFSDVSEKPTKKRKVTKAAAKKRHVVLDDEEEAEEPKRKKAKPTTPKTKIVRSRKPSLPNPVLVSSPIKEHKSNQDGQDDSDVLSEPASSPVETTTLSKDPASKVLSGPHSDHEESELSETIDEHPKPKPKPKPKHEGQKPKGAPKPSTVDDESDLSEIDEPLGEVTVKETVRTAKAATDDESEMSEVLDEPPPKGGRKSKPALKGTAKSTPKSKKAAKGTSNAAVDDESEMSDVIDEPPKRKRKSKDPTAPKPERRTKAPAKATVASTLSPDEAQIKQLQGYLLKCGVRKIWAFELKKYGDDNKAKIKRLKDMLAEIGMTGRFSESRAREIKEQRELLAEIEAVKEGEKSWGVGGRPSRRRAAKSFREPSSSDEDEERGGDDTKEEGGSGKDEKATDKSAGSGDDDSEEDDAQPKSRGRGSLKHRADLAFLDDESDSG</sequence>
<dbReference type="Proteomes" id="UP001285441">
    <property type="component" value="Unassembled WGS sequence"/>
</dbReference>
<dbReference type="InterPro" id="IPR037647">
    <property type="entry name" value="HIRIP3"/>
</dbReference>
<gene>
    <name evidence="2" type="ORF">B0H63DRAFT_186533</name>
</gene>
<dbReference type="PANTHER" id="PTHR15410">
    <property type="entry name" value="HIRA-INTERACTING PROTEIN 3"/>
    <property type="match status" value="1"/>
</dbReference>
<feature type="compositionally biased region" description="Acidic residues" evidence="1">
    <location>
        <begin position="278"/>
        <end position="291"/>
    </location>
</feature>
<feature type="compositionally biased region" description="Polar residues" evidence="1">
    <location>
        <begin position="215"/>
        <end position="226"/>
    </location>
</feature>
<feature type="compositionally biased region" description="Basic residues" evidence="1">
    <location>
        <begin position="138"/>
        <end position="152"/>
    </location>
</feature>
<dbReference type="AlphaFoldDB" id="A0AAE0TZX0"/>
<feature type="compositionally biased region" description="Acidic residues" evidence="1">
    <location>
        <begin position="308"/>
        <end position="318"/>
    </location>
</feature>
<dbReference type="GO" id="GO:0005634">
    <property type="term" value="C:nucleus"/>
    <property type="evidence" value="ECO:0007669"/>
    <property type="project" value="TreeGrafter"/>
</dbReference>
<dbReference type="PANTHER" id="PTHR15410:SF2">
    <property type="entry name" value="HIRA-INTERACTING PROTEIN 3"/>
    <property type="match status" value="1"/>
</dbReference>
<dbReference type="EMBL" id="JAULSW010000004">
    <property type="protein sequence ID" value="KAK3385686.1"/>
    <property type="molecule type" value="Genomic_DNA"/>
</dbReference>
<reference evidence="2" key="2">
    <citation type="submission" date="2023-06" db="EMBL/GenBank/DDBJ databases">
        <authorList>
            <consortium name="Lawrence Berkeley National Laboratory"/>
            <person name="Haridas S."/>
            <person name="Hensen N."/>
            <person name="Bonometti L."/>
            <person name="Westerberg I."/>
            <person name="Brannstrom I.O."/>
            <person name="Guillou S."/>
            <person name="Cros-Aarteil S."/>
            <person name="Calhoun S."/>
            <person name="Kuo A."/>
            <person name="Mondo S."/>
            <person name="Pangilinan J."/>
            <person name="Riley R."/>
            <person name="LaButti K."/>
            <person name="Andreopoulos B."/>
            <person name="Lipzen A."/>
            <person name="Chen C."/>
            <person name="Yanf M."/>
            <person name="Daum C."/>
            <person name="Ng V."/>
            <person name="Clum A."/>
            <person name="Steindorff A."/>
            <person name="Ohm R."/>
            <person name="Martin F."/>
            <person name="Silar P."/>
            <person name="Natvig D."/>
            <person name="Lalanne C."/>
            <person name="Gautier V."/>
            <person name="Ament-velasquez S.L."/>
            <person name="Kruys A."/>
            <person name="Hutchinson M.I."/>
            <person name="Powell A.J."/>
            <person name="Barry K."/>
            <person name="Miller A.N."/>
            <person name="Grigoriev I.V."/>
            <person name="Debuchy R."/>
            <person name="Gladieux P."/>
            <person name="Thoren M.H."/>
            <person name="Johannesson H."/>
        </authorList>
    </citation>
    <scope>NUCLEOTIDE SEQUENCE</scope>
    <source>
        <strain evidence="2">CBS 232.78</strain>
    </source>
</reference>
<feature type="compositionally biased region" description="Low complexity" evidence="1">
    <location>
        <begin position="184"/>
        <end position="195"/>
    </location>
</feature>
<evidence type="ECO:0000313" key="3">
    <source>
        <dbReference type="Proteomes" id="UP001285441"/>
    </source>
</evidence>